<feature type="domain" description="GHMP kinase N-terminal" evidence="8">
    <location>
        <begin position="69"/>
        <end position="146"/>
    </location>
</feature>
<dbReference type="InterPro" id="IPR013750">
    <property type="entry name" value="GHMP_kinase_C_dom"/>
</dbReference>
<dbReference type="Proteomes" id="UP000029050">
    <property type="component" value="Unassembled WGS sequence"/>
</dbReference>
<dbReference type="PIRSF" id="PIRSF000676">
    <property type="entry name" value="Homoser_kin"/>
    <property type="match status" value="1"/>
</dbReference>
<keyword evidence="2 7" id="KW-0808">Transferase</keyword>
<dbReference type="GO" id="GO:0009088">
    <property type="term" value="P:threonine biosynthetic process"/>
    <property type="evidence" value="ECO:0007669"/>
    <property type="project" value="UniProtKB-UniRule"/>
</dbReference>
<keyword evidence="4 7" id="KW-0547">Nucleotide-binding</keyword>
<dbReference type="STRING" id="218140.BPSY_0917"/>
<evidence type="ECO:0000256" key="6">
    <source>
        <dbReference type="ARBA" id="ARBA00022840"/>
    </source>
</evidence>
<dbReference type="InterPro" id="IPR014721">
    <property type="entry name" value="Ribsml_uS5_D2-typ_fold_subgr"/>
</dbReference>
<evidence type="ECO:0000256" key="7">
    <source>
        <dbReference type="HAMAP-Rule" id="MF_00384"/>
    </source>
</evidence>
<dbReference type="GO" id="GO:0004413">
    <property type="term" value="F:homoserine kinase activity"/>
    <property type="evidence" value="ECO:0007669"/>
    <property type="project" value="UniProtKB-UniRule"/>
</dbReference>
<reference evidence="10 11" key="1">
    <citation type="submission" date="2014-03" db="EMBL/GenBank/DDBJ databases">
        <title>Genomics of Bifidobacteria.</title>
        <authorList>
            <person name="Ventura M."/>
            <person name="Milani C."/>
            <person name="Lugli G.A."/>
        </authorList>
    </citation>
    <scope>NUCLEOTIDE SEQUENCE [LARGE SCALE GENOMIC DNA]</scope>
    <source>
        <strain evidence="10 11">LMG 21775</strain>
    </source>
</reference>
<dbReference type="UniPathway" id="UPA00050">
    <property type="reaction ID" value="UER00064"/>
</dbReference>
<dbReference type="AlphaFoldDB" id="A0A087CFL9"/>
<dbReference type="HAMAP" id="MF_00384">
    <property type="entry name" value="Homoser_kinase"/>
    <property type="match status" value="1"/>
</dbReference>
<dbReference type="GO" id="GO:0005524">
    <property type="term" value="F:ATP binding"/>
    <property type="evidence" value="ECO:0007669"/>
    <property type="project" value="UniProtKB-UniRule"/>
</dbReference>
<dbReference type="Pfam" id="PF00288">
    <property type="entry name" value="GHMP_kinases_N"/>
    <property type="match status" value="1"/>
</dbReference>
<dbReference type="EMBL" id="JGZI01000009">
    <property type="protein sequence ID" value="KFI82069.1"/>
    <property type="molecule type" value="Genomic_DNA"/>
</dbReference>
<dbReference type="eggNOG" id="COG0083">
    <property type="taxonomic scope" value="Bacteria"/>
</dbReference>
<evidence type="ECO:0000259" key="8">
    <source>
        <dbReference type="Pfam" id="PF00288"/>
    </source>
</evidence>
<keyword evidence="3 7" id="KW-0791">Threonine biosynthesis</keyword>
<evidence type="ECO:0000256" key="5">
    <source>
        <dbReference type="ARBA" id="ARBA00022777"/>
    </source>
</evidence>
<dbReference type="Pfam" id="PF08544">
    <property type="entry name" value="GHMP_kinases_C"/>
    <property type="match status" value="1"/>
</dbReference>
<proteinExistence type="inferred from homology"/>
<comment type="pathway">
    <text evidence="7">Amino-acid biosynthesis; L-threonine biosynthesis; L-threonine from L-aspartate: step 4/5.</text>
</comment>
<dbReference type="SUPFAM" id="SSF54211">
    <property type="entry name" value="Ribosomal protein S5 domain 2-like"/>
    <property type="match status" value="1"/>
</dbReference>
<sequence>MQDTVEVRVPATTANLGSGFDTVGLALDFHDSLSFTLGESDDDAVSVDIEGEGAETLPRDASHLVITSFRRAAADLGLPLRKLHLSAHNRIPQARGMGSSAEAIVAGIAAAHAFANDGVIDRDDVFAAAAAIEGHPDNVAPAVYGGLTFSWKLGDDAGDGDARVITAQQVHRESASEPQTVPAHALPAGYHTVRYPVSADIHAYVFVPDFALSTSEARNALPQQIPYQDAIYNVSRVGLLPAAMCPASFGGQAGGTGDRASASNPAAGIQGSGLNGNELLFCATQDALHQGYRAPLMRQSSQLLGTLRAEGFAATISGAGPCVLVLRYGDIEQRLRALAGPQLDSGHWRLLPLAIDLAGVQVERRQ</sequence>
<comment type="function">
    <text evidence="7">Catalyzes the ATP-dependent phosphorylation of L-homoserine to L-homoserine phosphate.</text>
</comment>
<keyword evidence="1 7" id="KW-0028">Amino-acid biosynthesis</keyword>
<dbReference type="Gene3D" id="3.30.230.10">
    <property type="match status" value="1"/>
</dbReference>
<evidence type="ECO:0000256" key="2">
    <source>
        <dbReference type="ARBA" id="ARBA00022679"/>
    </source>
</evidence>
<dbReference type="PANTHER" id="PTHR20861">
    <property type="entry name" value="HOMOSERINE/4-DIPHOSPHOCYTIDYL-2-C-METHYL-D-ERYTHRITOL KINASE"/>
    <property type="match status" value="1"/>
</dbReference>
<keyword evidence="7" id="KW-0963">Cytoplasm</keyword>
<comment type="subcellular location">
    <subcellularLocation>
        <location evidence="7">Cytoplasm</location>
    </subcellularLocation>
</comment>
<evidence type="ECO:0000256" key="3">
    <source>
        <dbReference type="ARBA" id="ARBA00022697"/>
    </source>
</evidence>
<protein>
    <recommendedName>
        <fullName evidence="7">Homoserine kinase</fullName>
        <shortName evidence="7">HK</shortName>
        <shortName evidence="7">HSK</shortName>
        <ecNumber evidence="7">2.7.1.39</ecNumber>
    </recommendedName>
</protein>
<dbReference type="InterPro" id="IPR006204">
    <property type="entry name" value="GHMP_kinase_N_dom"/>
</dbReference>
<comment type="caution">
    <text evidence="7">Lacks conserved residue(s) required for the propagation of feature annotation.</text>
</comment>
<organism evidence="10 11">
    <name type="scientific">Bifidobacterium psychraerophilum</name>
    <dbReference type="NCBI Taxonomy" id="218140"/>
    <lineage>
        <taxon>Bacteria</taxon>
        <taxon>Bacillati</taxon>
        <taxon>Actinomycetota</taxon>
        <taxon>Actinomycetes</taxon>
        <taxon>Bifidobacteriales</taxon>
        <taxon>Bifidobacteriaceae</taxon>
        <taxon>Bifidobacterium</taxon>
    </lineage>
</organism>
<dbReference type="EC" id="2.7.1.39" evidence="7"/>
<evidence type="ECO:0000313" key="11">
    <source>
        <dbReference type="Proteomes" id="UP000029050"/>
    </source>
</evidence>
<comment type="similarity">
    <text evidence="7">Belongs to the GHMP kinase family. Homoserine kinase subfamily.</text>
</comment>
<accession>A0A087CFL9</accession>
<evidence type="ECO:0000256" key="4">
    <source>
        <dbReference type="ARBA" id="ARBA00022741"/>
    </source>
</evidence>
<evidence type="ECO:0000256" key="1">
    <source>
        <dbReference type="ARBA" id="ARBA00022605"/>
    </source>
</evidence>
<name>A0A087CFL9_9BIFI</name>
<dbReference type="InterPro" id="IPR020568">
    <property type="entry name" value="Ribosomal_Su5_D2-typ_SF"/>
</dbReference>
<dbReference type="InterPro" id="IPR036554">
    <property type="entry name" value="GHMP_kinase_C_sf"/>
</dbReference>
<keyword evidence="11" id="KW-1185">Reference proteome</keyword>
<dbReference type="SUPFAM" id="SSF55060">
    <property type="entry name" value="GHMP Kinase, C-terminal domain"/>
    <property type="match status" value="1"/>
</dbReference>
<dbReference type="PANTHER" id="PTHR20861:SF1">
    <property type="entry name" value="HOMOSERINE KINASE"/>
    <property type="match status" value="1"/>
</dbReference>
<feature type="domain" description="GHMP kinase C-terminal" evidence="9">
    <location>
        <begin position="285"/>
        <end position="326"/>
    </location>
</feature>
<evidence type="ECO:0000259" key="9">
    <source>
        <dbReference type="Pfam" id="PF08544"/>
    </source>
</evidence>
<dbReference type="PRINTS" id="PR00958">
    <property type="entry name" value="HOMSERKINASE"/>
</dbReference>
<dbReference type="GO" id="GO:0005737">
    <property type="term" value="C:cytoplasm"/>
    <property type="evidence" value="ECO:0007669"/>
    <property type="project" value="UniProtKB-SubCell"/>
</dbReference>
<keyword evidence="6 7" id="KW-0067">ATP-binding</keyword>
<gene>
    <name evidence="7" type="primary">thrB</name>
    <name evidence="10" type="ORF">BPSY_0917</name>
</gene>
<keyword evidence="5 7" id="KW-0418">Kinase</keyword>
<comment type="catalytic activity">
    <reaction evidence="7">
        <text>L-homoserine + ATP = O-phospho-L-homoserine + ADP + H(+)</text>
        <dbReference type="Rhea" id="RHEA:13985"/>
        <dbReference type="ChEBI" id="CHEBI:15378"/>
        <dbReference type="ChEBI" id="CHEBI:30616"/>
        <dbReference type="ChEBI" id="CHEBI:57476"/>
        <dbReference type="ChEBI" id="CHEBI:57590"/>
        <dbReference type="ChEBI" id="CHEBI:456216"/>
        <dbReference type="EC" id="2.7.1.39"/>
    </reaction>
</comment>
<evidence type="ECO:0000313" key="10">
    <source>
        <dbReference type="EMBL" id="KFI82069.1"/>
    </source>
</evidence>
<dbReference type="Gene3D" id="3.30.70.890">
    <property type="entry name" value="GHMP kinase, C-terminal domain"/>
    <property type="match status" value="1"/>
</dbReference>
<dbReference type="InterPro" id="IPR000870">
    <property type="entry name" value="Homoserine_kinase"/>
</dbReference>
<comment type="caution">
    <text evidence="10">The sequence shown here is derived from an EMBL/GenBank/DDBJ whole genome shotgun (WGS) entry which is preliminary data.</text>
</comment>